<evidence type="ECO:0000256" key="6">
    <source>
        <dbReference type="ARBA" id="ARBA00022670"/>
    </source>
</evidence>
<dbReference type="GO" id="GO:0006508">
    <property type="term" value="P:proteolysis"/>
    <property type="evidence" value="ECO:0007669"/>
    <property type="project" value="UniProtKB-KW"/>
</dbReference>
<dbReference type="InterPro" id="IPR018044">
    <property type="entry name" value="Peptidase_S11"/>
</dbReference>
<dbReference type="RefSeq" id="WP_101548900.1">
    <property type="nucleotide sequence ID" value="NZ_DBFNFR010000082.1"/>
</dbReference>
<evidence type="ECO:0000256" key="4">
    <source>
        <dbReference type="ARBA" id="ARBA00012448"/>
    </source>
</evidence>
<dbReference type="InterPro" id="IPR037167">
    <property type="entry name" value="Peptidase_S11_C_sf"/>
</dbReference>
<dbReference type="InterPro" id="IPR012907">
    <property type="entry name" value="Peptidase_S11_C"/>
</dbReference>
<evidence type="ECO:0000256" key="2">
    <source>
        <dbReference type="ARBA" id="ARBA00004752"/>
    </source>
</evidence>
<dbReference type="Gene3D" id="3.40.710.10">
    <property type="entry name" value="DD-peptidase/beta-lactamase superfamily"/>
    <property type="match status" value="1"/>
</dbReference>
<proteinExistence type="inferred from homology"/>
<evidence type="ECO:0000256" key="11">
    <source>
        <dbReference type="ARBA" id="ARBA00023316"/>
    </source>
</evidence>
<dbReference type="SUPFAM" id="SSF69189">
    <property type="entry name" value="Penicillin-binding protein associated domain"/>
    <property type="match status" value="1"/>
</dbReference>
<comment type="caution">
    <text evidence="18">The sequence shown here is derived from an EMBL/GenBank/DDBJ whole genome shotgun (WGS) entry which is preliminary data.</text>
</comment>
<keyword evidence="5 18" id="KW-0121">Carboxypeptidase</keyword>
<dbReference type="InterPro" id="IPR015956">
    <property type="entry name" value="Peniciliin-bd_prot_C_sf"/>
</dbReference>
<dbReference type="Pfam" id="PF07943">
    <property type="entry name" value="PBP5_C"/>
    <property type="match status" value="1"/>
</dbReference>
<gene>
    <name evidence="18" type="ORF">D4A47_08180</name>
</gene>
<feature type="active site" description="Proton acceptor" evidence="13">
    <location>
        <position position="77"/>
    </location>
</feature>
<evidence type="ECO:0000256" key="7">
    <source>
        <dbReference type="ARBA" id="ARBA00022729"/>
    </source>
</evidence>
<evidence type="ECO:0000256" key="15">
    <source>
        <dbReference type="RuleBase" id="RU004016"/>
    </source>
</evidence>
<evidence type="ECO:0000256" key="13">
    <source>
        <dbReference type="PIRSR" id="PIRSR618044-1"/>
    </source>
</evidence>
<dbReference type="UniPathway" id="UPA00219"/>
<keyword evidence="7" id="KW-0732">Signal</keyword>
<name>A0A498CLK5_9FIRM</name>
<evidence type="ECO:0000256" key="5">
    <source>
        <dbReference type="ARBA" id="ARBA00022645"/>
    </source>
</evidence>
<feature type="domain" description="Peptidase S11 D-alanyl-D-alanine carboxypeptidase A N-terminal" evidence="16">
    <location>
        <begin position="44"/>
        <end position="264"/>
    </location>
</feature>
<evidence type="ECO:0000313" key="18">
    <source>
        <dbReference type="EMBL" id="RLL10861.1"/>
    </source>
</evidence>
<dbReference type="PANTHER" id="PTHR21581:SF33">
    <property type="entry name" value="D-ALANYL-D-ALANINE CARBOXYPEPTIDASE DACB"/>
    <property type="match status" value="1"/>
</dbReference>
<comment type="catalytic activity">
    <reaction evidence="12">
        <text>Preferential cleavage: (Ac)2-L-Lys-D-Ala-|-D-Ala. Also transpeptidation of peptidyl-alanyl moieties that are N-acyl substituents of D-alanine.</text>
        <dbReference type="EC" id="3.4.16.4"/>
    </reaction>
</comment>
<dbReference type="SUPFAM" id="SSF56601">
    <property type="entry name" value="beta-lactamase/transpeptidase-like"/>
    <property type="match status" value="1"/>
</dbReference>
<feature type="active site" description="Acyl-ester intermediate" evidence="13">
    <location>
        <position position="74"/>
    </location>
</feature>
<evidence type="ECO:0000256" key="1">
    <source>
        <dbReference type="ARBA" id="ARBA00003217"/>
    </source>
</evidence>
<keyword evidence="11" id="KW-0961">Cell wall biogenesis/degradation</keyword>
<sequence>MLKKGIALLIAFLLLLCGVRMTEAAALEERPAAARSIPDTLGVETKAKAALVMDAASGRVLFAKNANTRLPMASTTKILSALLALEQDGIDEWFTVDTAAIHVEGSSMGLREGDQATLRALAYGMLLPSGNDAAGAAAVRIAGSKERFAAMMNERAAEIGMEDSHFVTPSGLDDPEHYSSAYDMALLAREALENPLFAEICAKPSAKIQYGNPPYDRWLQNHNRLLKSYPGTVGVKTGFTDSAGRCLVSCADREGVRLIVVTLSCPDDWNEHKKLYDRYFGLLRPEEVGGLVPEVEIPVTGGERDAVAAVFDEPGPVALMDGERVDVAVTAAPFLYAPVRRGQVVGSVKFSCDGQPLAEAALTAARDVDAEETKPSLWSRLFGWLGRGGDD</sequence>
<evidence type="ECO:0000259" key="16">
    <source>
        <dbReference type="Pfam" id="PF00768"/>
    </source>
</evidence>
<organism evidence="18 19">
    <name type="scientific">Anaerotruncus massiliensis</name>
    <name type="common">ex Liu et al. 2021</name>
    <dbReference type="NCBI Taxonomy" id="2321404"/>
    <lineage>
        <taxon>Bacteria</taxon>
        <taxon>Bacillati</taxon>
        <taxon>Bacillota</taxon>
        <taxon>Clostridia</taxon>
        <taxon>Eubacteriales</taxon>
        <taxon>Oscillospiraceae</taxon>
        <taxon>Anaerotruncus</taxon>
    </lineage>
</organism>
<keyword evidence="9" id="KW-0133">Cell shape</keyword>
<reference evidence="18 19" key="1">
    <citation type="submission" date="2018-10" db="EMBL/GenBank/DDBJ databases">
        <title>Anaerotruncus faecis sp. nov., isolated from human feces.</title>
        <authorList>
            <person name="Wang Y.-J."/>
        </authorList>
    </citation>
    <scope>NUCLEOTIDE SEQUENCE [LARGE SCALE GENOMIC DNA]</scope>
    <source>
        <strain evidence="18 19">22A2-44</strain>
    </source>
</reference>
<comment type="function">
    <text evidence="1">Removes C-terminal D-alanyl residues from sugar-peptide cell wall precursors.</text>
</comment>
<evidence type="ECO:0000256" key="10">
    <source>
        <dbReference type="ARBA" id="ARBA00022984"/>
    </source>
</evidence>
<dbReference type="Proteomes" id="UP000276301">
    <property type="component" value="Unassembled WGS sequence"/>
</dbReference>
<evidence type="ECO:0000256" key="9">
    <source>
        <dbReference type="ARBA" id="ARBA00022960"/>
    </source>
</evidence>
<dbReference type="GO" id="GO:0009002">
    <property type="term" value="F:serine-type D-Ala-D-Ala carboxypeptidase activity"/>
    <property type="evidence" value="ECO:0007669"/>
    <property type="project" value="UniProtKB-EC"/>
</dbReference>
<comment type="pathway">
    <text evidence="2">Cell wall biogenesis; peptidoglycan biosynthesis.</text>
</comment>
<keyword evidence="6" id="KW-0645">Protease</keyword>
<protein>
    <recommendedName>
        <fullName evidence="4">serine-type D-Ala-D-Ala carboxypeptidase</fullName>
        <ecNumber evidence="4">3.4.16.4</ecNumber>
    </recommendedName>
</protein>
<keyword evidence="19" id="KW-1185">Reference proteome</keyword>
<feature type="binding site" evidence="14">
    <location>
        <position position="236"/>
    </location>
    <ligand>
        <name>substrate</name>
    </ligand>
</feature>
<dbReference type="EC" id="3.4.16.4" evidence="4"/>
<keyword evidence="10" id="KW-0573">Peptidoglycan synthesis</keyword>
<evidence type="ECO:0000313" key="19">
    <source>
        <dbReference type="Proteomes" id="UP000276301"/>
    </source>
</evidence>
<feature type="domain" description="Peptidase S11 D-Ala-D-Ala carboxypeptidase A C-terminal" evidence="17">
    <location>
        <begin position="296"/>
        <end position="369"/>
    </location>
</feature>
<dbReference type="EMBL" id="RCHT01000012">
    <property type="protein sequence ID" value="RLL10861.1"/>
    <property type="molecule type" value="Genomic_DNA"/>
</dbReference>
<evidence type="ECO:0000256" key="3">
    <source>
        <dbReference type="ARBA" id="ARBA00007164"/>
    </source>
</evidence>
<dbReference type="Pfam" id="PF00768">
    <property type="entry name" value="Peptidase_S11"/>
    <property type="match status" value="1"/>
</dbReference>
<keyword evidence="8" id="KW-0378">Hydrolase</keyword>
<dbReference type="InterPro" id="IPR012338">
    <property type="entry name" value="Beta-lactam/transpept-like"/>
</dbReference>
<dbReference type="Gene3D" id="2.60.410.10">
    <property type="entry name" value="D-Ala-D-Ala carboxypeptidase, C-terminal domain"/>
    <property type="match status" value="1"/>
</dbReference>
<evidence type="ECO:0000256" key="12">
    <source>
        <dbReference type="ARBA" id="ARBA00034000"/>
    </source>
</evidence>
<comment type="similarity">
    <text evidence="3 15">Belongs to the peptidase S11 family.</text>
</comment>
<dbReference type="GO" id="GO:0009252">
    <property type="term" value="P:peptidoglycan biosynthetic process"/>
    <property type="evidence" value="ECO:0007669"/>
    <property type="project" value="UniProtKB-UniPathway"/>
</dbReference>
<dbReference type="GO" id="GO:0071555">
    <property type="term" value="P:cell wall organization"/>
    <property type="evidence" value="ECO:0007669"/>
    <property type="project" value="UniProtKB-KW"/>
</dbReference>
<evidence type="ECO:0000259" key="17">
    <source>
        <dbReference type="Pfam" id="PF07943"/>
    </source>
</evidence>
<accession>A0A498CLK5</accession>
<dbReference type="GO" id="GO:0008360">
    <property type="term" value="P:regulation of cell shape"/>
    <property type="evidence" value="ECO:0007669"/>
    <property type="project" value="UniProtKB-KW"/>
</dbReference>
<evidence type="ECO:0000256" key="14">
    <source>
        <dbReference type="PIRSR" id="PIRSR618044-2"/>
    </source>
</evidence>
<feature type="active site" evidence="13">
    <location>
        <position position="129"/>
    </location>
</feature>
<dbReference type="InterPro" id="IPR001967">
    <property type="entry name" value="Peptidase_S11_N"/>
</dbReference>
<dbReference type="PRINTS" id="PR00725">
    <property type="entry name" value="DADACBPTASE1"/>
</dbReference>
<dbReference type="PANTHER" id="PTHR21581">
    <property type="entry name" value="D-ALANYL-D-ALANINE CARBOXYPEPTIDASE"/>
    <property type="match status" value="1"/>
</dbReference>
<dbReference type="AlphaFoldDB" id="A0A498CLK5"/>
<evidence type="ECO:0000256" key="8">
    <source>
        <dbReference type="ARBA" id="ARBA00022801"/>
    </source>
</evidence>